<accession>A0ACC2RLR1</accession>
<dbReference type="Proteomes" id="UP001165960">
    <property type="component" value="Unassembled WGS sequence"/>
</dbReference>
<name>A0ACC2RLR1_9FUNG</name>
<sequence>MDRLPRINLLSGICSSLVLVMAVIIGINRPKRITRVSLRLQAAIAFINMARLIPGISKFQDQRFNLQFYWLRYTIERPHLLVFECSHCRQLAQSPAQVPTAKLLVGTLSLGSRLSLTYYN</sequence>
<proteinExistence type="predicted"/>
<protein>
    <submittedName>
        <fullName evidence="1">Uncharacterized protein</fullName>
    </submittedName>
</protein>
<comment type="caution">
    <text evidence="1">The sequence shown here is derived from an EMBL/GenBank/DDBJ whole genome shotgun (WGS) entry which is preliminary data.</text>
</comment>
<evidence type="ECO:0000313" key="2">
    <source>
        <dbReference type="Proteomes" id="UP001165960"/>
    </source>
</evidence>
<reference evidence="1" key="1">
    <citation type="submission" date="2022-04" db="EMBL/GenBank/DDBJ databases">
        <title>Genome of the entomopathogenic fungus Entomophthora muscae.</title>
        <authorList>
            <person name="Elya C."/>
            <person name="Lovett B.R."/>
            <person name="Lee E."/>
            <person name="Macias A.M."/>
            <person name="Hajek A.E."/>
            <person name="De Bivort B.L."/>
            <person name="Kasson M.T."/>
            <person name="De Fine Licht H.H."/>
            <person name="Stajich J.E."/>
        </authorList>
    </citation>
    <scope>NUCLEOTIDE SEQUENCE</scope>
    <source>
        <strain evidence="1">Berkeley</strain>
    </source>
</reference>
<gene>
    <name evidence="1" type="ORF">DSO57_1008569</name>
</gene>
<dbReference type="EMBL" id="QTSX02007126">
    <property type="protein sequence ID" value="KAJ9051022.1"/>
    <property type="molecule type" value="Genomic_DNA"/>
</dbReference>
<evidence type="ECO:0000313" key="1">
    <source>
        <dbReference type="EMBL" id="KAJ9051022.1"/>
    </source>
</evidence>
<keyword evidence="2" id="KW-1185">Reference proteome</keyword>
<organism evidence="1 2">
    <name type="scientific">Entomophthora muscae</name>
    <dbReference type="NCBI Taxonomy" id="34485"/>
    <lineage>
        <taxon>Eukaryota</taxon>
        <taxon>Fungi</taxon>
        <taxon>Fungi incertae sedis</taxon>
        <taxon>Zoopagomycota</taxon>
        <taxon>Entomophthoromycotina</taxon>
        <taxon>Entomophthoromycetes</taxon>
        <taxon>Entomophthorales</taxon>
        <taxon>Entomophthoraceae</taxon>
        <taxon>Entomophthora</taxon>
    </lineage>
</organism>